<dbReference type="Pfam" id="PF20548">
    <property type="entry name" value="DUF6762"/>
    <property type="match status" value="1"/>
</dbReference>
<accession>A0A7C9RCZ8</accession>
<keyword evidence="2" id="KW-1185">Reference proteome</keyword>
<dbReference type="AlphaFoldDB" id="A0A7C9RCZ8"/>
<evidence type="ECO:0000313" key="2">
    <source>
        <dbReference type="Proteomes" id="UP000480266"/>
    </source>
</evidence>
<organism evidence="1 2">
    <name type="scientific">Candidatus Afipia apatlaquensis</name>
    <dbReference type="NCBI Taxonomy" id="2712852"/>
    <lineage>
        <taxon>Bacteria</taxon>
        <taxon>Pseudomonadati</taxon>
        <taxon>Pseudomonadota</taxon>
        <taxon>Alphaproteobacteria</taxon>
        <taxon>Hyphomicrobiales</taxon>
        <taxon>Nitrobacteraceae</taxon>
        <taxon>Afipia</taxon>
    </lineage>
</organism>
<reference evidence="1" key="1">
    <citation type="submission" date="2020-02" db="EMBL/GenBank/DDBJ databases">
        <title>Draft genome sequence of Candidatus Afipia apatlaquensis IBT-C3, a potential strain for decolorization of textile dyes.</title>
        <authorList>
            <person name="Sanchez-Reyes A."/>
            <person name="Breton-Deval L."/>
            <person name="Mangelson H."/>
            <person name="Sanchez-Flores A."/>
        </authorList>
    </citation>
    <scope>NUCLEOTIDE SEQUENCE [LARGE SCALE GENOMIC DNA]</scope>
    <source>
        <strain evidence="1">IBT-C3</strain>
    </source>
</reference>
<name>A0A7C9RCZ8_9BRAD</name>
<sequence>MENISLVIMEKEKDTGFLSRELGSYEVKYDTEYVSSIYASREDENLYVNMYLTVPGEFEDWKYNAILDNYDTGLYKDKALLAEEDEDSYNPGWVIKFLFLENDNEMEEKINELLGIHVSELERVLSQLKNIEDEYRD</sequence>
<evidence type="ECO:0000313" key="1">
    <source>
        <dbReference type="EMBL" id="NGX94425.1"/>
    </source>
</evidence>
<dbReference type="EMBL" id="JAAMRR010000210">
    <property type="protein sequence ID" value="NGX94425.1"/>
    <property type="molecule type" value="Genomic_DNA"/>
</dbReference>
<proteinExistence type="predicted"/>
<dbReference type="Proteomes" id="UP000480266">
    <property type="component" value="Unassembled WGS sequence"/>
</dbReference>
<protein>
    <submittedName>
        <fullName evidence="1">Uncharacterized protein</fullName>
    </submittedName>
</protein>
<dbReference type="InterPro" id="IPR046650">
    <property type="entry name" value="DUF6762"/>
</dbReference>
<comment type="caution">
    <text evidence="1">The sequence shown here is derived from an EMBL/GenBank/DDBJ whole genome shotgun (WGS) entry which is preliminary data.</text>
</comment>
<gene>
    <name evidence="1" type="ORF">G4V63_04065</name>
</gene>